<reference evidence="1 2" key="1">
    <citation type="submission" date="2016-11" db="EMBL/GenBank/DDBJ databases">
        <authorList>
            <person name="Jaros S."/>
            <person name="Januszkiewicz K."/>
            <person name="Wedrychowicz H."/>
        </authorList>
    </citation>
    <scope>NUCLEOTIDE SEQUENCE [LARGE SCALE GENOMIC DNA]</scope>
    <source>
        <strain evidence="1 2">Y1</strain>
    </source>
</reference>
<protein>
    <recommendedName>
        <fullName evidence="3">Collagenase-like protease, PrtC family</fullName>
    </recommendedName>
</protein>
<dbReference type="RefSeq" id="WP_072947750.1">
    <property type="nucleotide sequence ID" value="NZ_FRCT01000001.1"/>
</dbReference>
<name>A0A1M7G8J7_RUMFL</name>
<gene>
    <name evidence="1" type="ORF">SAMN04487860_101129</name>
</gene>
<evidence type="ECO:0008006" key="3">
    <source>
        <dbReference type="Google" id="ProtNLM"/>
    </source>
</evidence>
<evidence type="ECO:0000313" key="2">
    <source>
        <dbReference type="Proteomes" id="UP000184394"/>
    </source>
</evidence>
<dbReference type="EMBL" id="FRCT01000001">
    <property type="protein sequence ID" value="SHM12610.1"/>
    <property type="molecule type" value="Genomic_DNA"/>
</dbReference>
<organism evidence="1 2">
    <name type="scientific">Ruminococcus flavefaciens</name>
    <dbReference type="NCBI Taxonomy" id="1265"/>
    <lineage>
        <taxon>Bacteria</taxon>
        <taxon>Bacillati</taxon>
        <taxon>Bacillota</taxon>
        <taxon>Clostridia</taxon>
        <taxon>Eubacteriales</taxon>
        <taxon>Oscillospiraceae</taxon>
        <taxon>Ruminococcus</taxon>
    </lineage>
</organism>
<dbReference type="AlphaFoldDB" id="A0A1M7G8J7"/>
<proteinExistence type="predicted"/>
<dbReference type="OrthoDB" id="9803063at2"/>
<dbReference type="Proteomes" id="UP000184394">
    <property type="component" value="Unassembled WGS sequence"/>
</dbReference>
<accession>A0A1M7G8J7</accession>
<evidence type="ECO:0000313" key="1">
    <source>
        <dbReference type="EMBL" id="SHM12610.1"/>
    </source>
</evidence>
<sequence>MENTAHNKAYFHLPGLFEFYDLYSVFLPLYREQREFFYDWCEIASVYGAPADCIWGGGRAGFGECEAEDVLALMNEYGISSRLTFSNSLLRHEHLTDRKCNALCELFNGSKGVQNGVIIHSDLLLEHIKNNYPGLYFVSSTTKVQTDFDQFLKETDRSDFKYVVPDFRLNKLYDKLNTLSQVQKDKVEFLCNECCSFYCKDRKACYENVSRKNLGENCPEHICTAPDAEDGYRFSKAMNNPAFISIDDIINTYLPLGFSNFKIEGRGLGSAVNLEFLLYYLTKPEYQLTVREEIYLDSMLDLF</sequence>